<evidence type="ECO:0000256" key="5">
    <source>
        <dbReference type="ARBA" id="ARBA00022786"/>
    </source>
</evidence>
<dbReference type="InterPro" id="IPR016073">
    <property type="entry name" value="Skp1_comp_POZ"/>
</dbReference>
<protein>
    <recommendedName>
        <fullName evidence="14">SKP1-like protein 21</fullName>
    </recommendedName>
</protein>
<evidence type="ECO:0000256" key="7">
    <source>
        <dbReference type="ARBA" id="ARBA00054396"/>
    </source>
</evidence>
<dbReference type="GO" id="GO:0006511">
    <property type="term" value="P:ubiquitin-dependent protein catabolic process"/>
    <property type="evidence" value="ECO:0007669"/>
    <property type="project" value="InterPro"/>
</dbReference>
<dbReference type="Pfam" id="PF01466">
    <property type="entry name" value="Skp1"/>
    <property type="match status" value="1"/>
</dbReference>
<dbReference type="InterPro" id="IPR001232">
    <property type="entry name" value="SKP1-like"/>
</dbReference>
<dbReference type="Proteomes" id="UP001054252">
    <property type="component" value="Unassembled WGS sequence"/>
</dbReference>
<dbReference type="PANTHER" id="PTHR11165">
    <property type="entry name" value="SKP1"/>
    <property type="match status" value="1"/>
</dbReference>
<keyword evidence="5" id="KW-0833">Ubl conjugation pathway</keyword>
<evidence type="ECO:0000256" key="4">
    <source>
        <dbReference type="ARBA" id="ARBA00011621"/>
    </source>
</evidence>
<dbReference type="InterPro" id="IPR016072">
    <property type="entry name" value="Skp1_comp_dimer"/>
</dbReference>
<dbReference type="InterPro" id="IPR036296">
    <property type="entry name" value="SKP1-like_dim_sf"/>
</dbReference>
<comment type="function">
    <text evidence="7">Involved in ubiquitination and subsequent proteasomal degradation of target proteins. Together with CUL1, RBX1 and a F-box protein, it forms a SCF E3 ubiquitin ligase complex. The functional specificity of this complex depends on the type of F-box protein. In the SCF complex, it serves as an adapter that links the F-box protein to CUL1.</text>
</comment>
<dbReference type="AlphaFoldDB" id="A0AAV5HKG3"/>
<organism evidence="12 13">
    <name type="scientific">Rubroshorea leprosula</name>
    <dbReference type="NCBI Taxonomy" id="152421"/>
    <lineage>
        <taxon>Eukaryota</taxon>
        <taxon>Viridiplantae</taxon>
        <taxon>Streptophyta</taxon>
        <taxon>Embryophyta</taxon>
        <taxon>Tracheophyta</taxon>
        <taxon>Spermatophyta</taxon>
        <taxon>Magnoliopsida</taxon>
        <taxon>eudicotyledons</taxon>
        <taxon>Gunneridae</taxon>
        <taxon>Pentapetalae</taxon>
        <taxon>rosids</taxon>
        <taxon>malvids</taxon>
        <taxon>Malvales</taxon>
        <taxon>Dipterocarpaceae</taxon>
        <taxon>Rubroshorea</taxon>
    </lineage>
</organism>
<keyword evidence="6" id="KW-0539">Nucleus</keyword>
<evidence type="ECO:0000256" key="1">
    <source>
        <dbReference type="ARBA" id="ARBA00004123"/>
    </source>
</evidence>
<keyword evidence="9" id="KW-0472">Membrane</keyword>
<evidence type="ECO:0000256" key="9">
    <source>
        <dbReference type="SAM" id="Phobius"/>
    </source>
</evidence>
<dbReference type="FunFam" id="3.30.710.10:FF:000022">
    <property type="entry name" value="SKP1-like protein 21 isoform X1"/>
    <property type="match status" value="1"/>
</dbReference>
<feature type="region of interest" description="Disordered" evidence="8">
    <location>
        <begin position="212"/>
        <end position="241"/>
    </location>
</feature>
<dbReference type="Pfam" id="PF03931">
    <property type="entry name" value="Skp1_POZ"/>
    <property type="match status" value="1"/>
</dbReference>
<dbReference type="GO" id="GO:0009867">
    <property type="term" value="P:jasmonic acid mediated signaling pathway"/>
    <property type="evidence" value="ECO:0007669"/>
    <property type="project" value="UniProtKB-ARBA"/>
</dbReference>
<dbReference type="InterPro" id="IPR016897">
    <property type="entry name" value="SKP1"/>
</dbReference>
<evidence type="ECO:0000313" key="13">
    <source>
        <dbReference type="Proteomes" id="UP001054252"/>
    </source>
</evidence>
<keyword evidence="13" id="KW-1185">Reference proteome</keyword>
<comment type="pathway">
    <text evidence="2">Protein modification; protein ubiquitination.</text>
</comment>
<keyword evidence="9" id="KW-0812">Transmembrane</keyword>
<comment type="subcellular location">
    <subcellularLocation>
        <location evidence="1">Nucleus</location>
    </subcellularLocation>
</comment>
<dbReference type="SMART" id="SM00512">
    <property type="entry name" value="Skp1"/>
    <property type="match status" value="1"/>
</dbReference>
<sequence>MSEGVLSVVRSEMKSYIWLQTTDGSIQQVEKEVAMSCPVICQEILQKGLGSSKNYPIVLPERVNPALLGLILDYCRFHQAPGRSNKEHKTFDEKFIRMSTQRLCELTSAAYSLKLKPLVDLTCRALARIIEGKTPEEVRETFHIPDDLTEEEKLEPIRNITDDPHIRRLNRLYAKKRQELKERDKPRNTRVKEEHVDERSVDDLLLFINGGKDSKGVQTTKNKKKNRRRKEKEKDSASNHSDVCPLSLFEFNAAYDARSEDNVDHILSSTPSETAKLQDFVELELELDESDSDDGLDPAMKKELDREVENFARILNSNWLERRQEILSLGNERRLVPVSGNISGSISRFTSKQLFYFSFPLIACNCGCLYSWIFFTPHLL</sequence>
<dbReference type="GO" id="GO:0005634">
    <property type="term" value="C:nucleus"/>
    <property type="evidence" value="ECO:0007669"/>
    <property type="project" value="UniProtKB-SubCell"/>
</dbReference>
<feature type="domain" description="SKP1 component dimerisation" evidence="10">
    <location>
        <begin position="116"/>
        <end position="153"/>
    </location>
</feature>
<accession>A0AAV5HKG3</accession>
<evidence type="ECO:0000313" key="12">
    <source>
        <dbReference type="EMBL" id="GKU89302.1"/>
    </source>
</evidence>
<reference evidence="12 13" key="1">
    <citation type="journal article" date="2021" name="Commun. Biol.">
        <title>The genome of Shorea leprosula (Dipterocarpaceae) highlights the ecological relevance of drought in aseasonal tropical rainforests.</title>
        <authorList>
            <person name="Ng K.K.S."/>
            <person name="Kobayashi M.J."/>
            <person name="Fawcett J.A."/>
            <person name="Hatakeyama M."/>
            <person name="Paape T."/>
            <person name="Ng C.H."/>
            <person name="Ang C.C."/>
            <person name="Tnah L.H."/>
            <person name="Lee C.T."/>
            <person name="Nishiyama T."/>
            <person name="Sese J."/>
            <person name="O'Brien M.J."/>
            <person name="Copetti D."/>
            <person name="Mohd Noor M.I."/>
            <person name="Ong R.C."/>
            <person name="Putra M."/>
            <person name="Sireger I.Z."/>
            <person name="Indrioko S."/>
            <person name="Kosugi Y."/>
            <person name="Izuno A."/>
            <person name="Isagi Y."/>
            <person name="Lee S.L."/>
            <person name="Shimizu K.K."/>
        </authorList>
    </citation>
    <scope>NUCLEOTIDE SEQUENCE [LARGE SCALE GENOMIC DNA]</scope>
    <source>
        <strain evidence="12">214</strain>
    </source>
</reference>
<evidence type="ECO:0008006" key="14">
    <source>
        <dbReference type="Google" id="ProtNLM"/>
    </source>
</evidence>
<feature type="domain" description="SKP1 component POZ" evidence="11">
    <location>
        <begin position="17"/>
        <end position="79"/>
    </location>
</feature>
<evidence type="ECO:0000256" key="6">
    <source>
        <dbReference type="ARBA" id="ARBA00023242"/>
    </source>
</evidence>
<feature type="transmembrane region" description="Helical" evidence="9">
    <location>
        <begin position="354"/>
        <end position="375"/>
    </location>
</feature>
<proteinExistence type="inferred from homology"/>
<comment type="similarity">
    <text evidence="3">Belongs to the SKP1 family.</text>
</comment>
<evidence type="ECO:0000256" key="2">
    <source>
        <dbReference type="ARBA" id="ARBA00004906"/>
    </source>
</evidence>
<comment type="subunit">
    <text evidence="4">Part of a SCF (SKP1-cullin-F-box) protein ligase complex.</text>
</comment>
<evidence type="ECO:0000256" key="3">
    <source>
        <dbReference type="ARBA" id="ARBA00009993"/>
    </source>
</evidence>
<dbReference type="Gene3D" id="3.30.710.10">
    <property type="entry name" value="Potassium Channel Kv1.1, Chain A"/>
    <property type="match status" value="1"/>
</dbReference>
<keyword evidence="9" id="KW-1133">Transmembrane helix</keyword>
<dbReference type="SUPFAM" id="SSF81382">
    <property type="entry name" value="Skp1 dimerisation domain-like"/>
    <property type="match status" value="1"/>
</dbReference>
<gene>
    <name evidence="12" type="ORF">SLEP1_g3456</name>
</gene>
<dbReference type="InterPro" id="IPR011333">
    <property type="entry name" value="SKP1/BTB/POZ_sf"/>
</dbReference>
<dbReference type="EMBL" id="BPVZ01000003">
    <property type="protein sequence ID" value="GKU89302.1"/>
    <property type="molecule type" value="Genomic_DNA"/>
</dbReference>
<evidence type="ECO:0000259" key="10">
    <source>
        <dbReference type="Pfam" id="PF01466"/>
    </source>
</evidence>
<feature type="compositionally biased region" description="Basic residues" evidence="8">
    <location>
        <begin position="221"/>
        <end position="231"/>
    </location>
</feature>
<evidence type="ECO:0000256" key="8">
    <source>
        <dbReference type="SAM" id="MobiDB-lite"/>
    </source>
</evidence>
<dbReference type="SUPFAM" id="SSF54695">
    <property type="entry name" value="POZ domain"/>
    <property type="match status" value="1"/>
</dbReference>
<comment type="caution">
    <text evidence="12">The sequence shown here is derived from an EMBL/GenBank/DDBJ whole genome shotgun (WGS) entry which is preliminary data.</text>
</comment>
<name>A0AAV5HKG3_9ROSI</name>
<evidence type="ECO:0000259" key="11">
    <source>
        <dbReference type="Pfam" id="PF03931"/>
    </source>
</evidence>